<sequence length="140" mass="14935">MDKSYLTELRDMAIATGCPTPACEHYEVTVANETMHSLVLTSADVSGSFEEAPGKGHVLRPGESDTFRVDSVHFPWESGAATLRYQMAGTPVGFTAVGGPPGARSSSAMVEGHGCEYYACAIDAAQGRTLVRLMETYALR</sequence>
<comment type="caution">
    <text evidence="1">The sequence shown here is derived from an EMBL/GenBank/DDBJ whole genome shotgun (WGS) entry which is preliminary data.</text>
</comment>
<gene>
    <name evidence="1" type="ORF">GCM10010357_11500</name>
</gene>
<organism evidence="1 2">
    <name type="scientific">Streptomyces luteireticuli</name>
    <dbReference type="NCBI Taxonomy" id="173858"/>
    <lineage>
        <taxon>Bacteria</taxon>
        <taxon>Bacillati</taxon>
        <taxon>Actinomycetota</taxon>
        <taxon>Actinomycetes</taxon>
        <taxon>Kitasatosporales</taxon>
        <taxon>Streptomycetaceae</taxon>
        <taxon>Streptomyces</taxon>
    </lineage>
</organism>
<reference evidence="2" key="1">
    <citation type="journal article" date="2019" name="Int. J. Syst. Evol. Microbiol.">
        <title>The Global Catalogue of Microorganisms (GCM) 10K type strain sequencing project: providing services to taxonomists for standard genome sequencing and annotation.</title>
        <authorList>
            <consortium name="The Broad Institute Genomics Platform"/>
            <consortium name="The Broad Institute Genome Sequencing Center for Infectious Disease"/>
            <person name="Wu L."/>
            <person name="Ma J."/>
        </authorList>
    </citation>
    <scope>NUCLEOTIDE SEQUENCE [LARGE SCALE GENOMIC DNA]</scope>
    <source>
        <strain evidence="2">JCM 4788</strain>
    </source>
</reference>
<dbReference type="Proteomes" id="UP001500879">
    <property type="component" value="Unassembled WGS sequence"/>
</dbReference>
<keyword evidence="2" id="KW-1185">Reference proteome</keyword>
<dbReference type="EMBL" id="BAAABX010000009">
    <property type="protein sequence ID" value="GAA0392426.1"/>
    <property type="molecule type" value="Genomic_DNA"/>
</dbReference>
<name>A0ABP3I6Y6_9ACTN</name>
<evidence type="ECO:0000313" key="2">
    <source>
        <dbReference type="Proteomes" id="UP001500879"/>
    </source>
</evidence>
<proteinExistence type="predicted"/>
<accession>A0ABP3I6Y6</accession>
<evidence type="ECO:0000313" key="1">
    <source>
        <dbReference type="EMBL" id="GAA0392426.1"/>
    </source>
</evidence>
<protein>
    <submittedName>
        <fullName evidence="1">Uncharacterized protein</fullName>
    </submittedName>
</protein>
<dbReference type="RefSeq" id="WP_344020512.1">
    <property type="nucleotide sequence ID" value="NZ_BAAABX010000009.1"/>
</dbReference>